<dbReference type="Gene3D" id="2.60.40.10">
    <property type="entry name" value="Immunoglobulins"/>
    <property type="match status" value="5"/>
</dbReference>
<dbReference type="PANTHER" id="PTHR24366:SF170">
    <property type="entry name" value="RE50361P"/>
    <property type="match status" value="1"/>
</dbReference>
<accession>A9UWF8</accession>
<feature type="domain" description="Fibronectin type-III" evidence="4">
    <location>
        <begin position="497"/>
        <end position="583"/>
    </location>
</feature>
<dbReference type="InParanoid" id="A9UWF8"/>
<dbReference type="SUPFAM" id="SSF52058">
    <property type="entry name" value="L domain-like"/>
    <property type="match status" value="1"/>
</dbReference>
<dbReference type="SUPFAM" id="SSF49265">
    <property type="entry name" value="Fibronectin type III"/>
    <property type="match status" value="3"/>
</dbReference>
<keyword evidence="1" id="KW-0433">Leucine-rich repeat</keyword>
<dbReference type="SMART" id="SM00060">
    <property type="entry name" value="FN3"/>
    <property type="match status" value="5"/>
</dbReference>
<dbReference type="eggNOG" id="KOG0619">
    <property type="taxonomic scope" value="Eukaryota"/>
</dbReference>
<name>A9UWF8_MONBE</name>
<feature type="chain" id="PRO_5002744473" description="Fibronectin type-III domain-containing protein" evidence="3">
    <location>
        <begin position="36"/>
        <end position="874"/>
    </location>
</feature>
<dbReference type="SMART" id="SM00365">
    <property type="entry name" value="LRR_SD22"/>
    <property type="match status" value="5"/>
</dbReference>
<dbReference type="Proteomes" id="UP000001357">
    <property type="component" value="Unassembled WGS sequence"/>
</dbReference>
<feature type="domain" description="Fibronectin type-III" evidence="4">
    <location>
        <begin position="773"/>
        <end position="874"/>
    </location>
</feature>
<feature type="domain" description="Fibronectin type-III" evidence="4">
    <location>
        <begin position="676"/>
        <end position="769"/>
    </location>
</feature>
<dbReference type="InterPro" id="IPR003961">
    <property type="entry name" value="FN3_dom"/>
</dbReference>
<dbReference type="InterPro" id="IPR025875">
    <property type="entry name" value="Leu-rich_rpt_4"/>
</dbReference>
<dbReference type="InterPro" id="IPR013783">
    <property type="entry name" value="Ig-like_fold"/>
</dbReference>
<dbReference type="PANTHER" id="PTHR24366">
    <property type="entry name" value="IG(IMMUNOGLOBULIN) AND LRR(LEUCINE RICH REPEAT) DOMAINS"/>
    <property type="match status" value="1"/>
</dbReference>
<dbReference type="PRINTS" id="PR00019">
    <property type="entry name" value="LEURICHRPT"/>
</dbReference>
<dbReference type="STRING" id="81824.A9UWF8"/>
<dbReference type="Gene3D" id="3.80.10.10">
    <property type="entry name" value="Ribonuclease Inhibitor"/>
    <property type="match status" value="2"/>
</dbReference>
<dbReference type="OMA" id="YECETAP"/>
<keyword evidence="6" id="KW-1185">Reference proteome</keyword>
<dbReference type="EMBL" id="CH991547">
    <property type="protein sequence ID" value="EDQ90757.1"/>
    <property type="molecule type" value="Genomic_DNA"/>
</dbReference>
<evidence type="ECO:0000256" key="3">
    <source>
        <dbReference type="SAM" id="SignalP"/>
    </source>
</evidence>
<dbReference type="eggNOG" id="KOG4228">
    <property type="taxonomic scope" value="Eukaryota"/>
</dbReference>
<dbReference type="Pfam" id="PF13855">
    <property type="entry name" value="LRR_8"/>
    <property type="match status" value="2"/>
</dbReference>
<dbReference type="InterPro" id="IPR003591">
    <property type="entry name" value="Leu-rich_rpt_typical-subtyp"/>
</dbReference>
<dbReference type="Pfam" id="PF00041">
    <property type="entry name" value="fn3"/>
    <property type="match status" value="4"/>
</dbReference>
<gene>
    <name evidence="5" type="ORF">MONBRDRAFT_31954</name>
</gene>
<dbReference type="CDD" id="cd00063">
    <property type="entry name" value="FN3"/>
    <property type="match status" value="4"/>
</dbReference>
<dbReference type="GeneID" id="5889815"/>
<dbReference type="Pfam" id="PF12799">
    <property type="entry name" value="LRR_4"/>
    <property type="match status" value="1"/>
</dbReference>
<reference evidence="5 6" key="1">
    <citation type="journal article" date="2008" name="Nature">
        <title>The genome of the choanoflagellate Monosiga brevicollis and the origin of metazoans.</title>
        <authorList>
            <consortium name="JGI Sequencing"/>
            <person name="King N."/>
            <person name="Westbrook M.J."/>
            <person name="Young S.L."/>
            <person name="Kuo A."/>
            <person name="Abedin M."/>
            <person name="Chapman J."/>
            <person name="Fairclough S."/>
            <person name="Hellsten U."/>
            <person name="Isogai Y."/>
            <person name="Letunic I."/>
            <person name="Marr M."/>
            <person name="Pincus D."/>
            <person name="Putnam N."/>
            <person name="Rokas A."/>
            <person name="Wright K.J."/>
            <person name="Zuzow R."/>
            <person name="Dirks W."/>
            <person name="Good M."/>
            <person name="Goodstein D."/>
            <person name="Lemons D."/>
            <person name="Li W."/>
            <person name="Lyons J.B."/>
            <person name="Morris A."/>
            <person name="Nichols S."/>
            <person name="Richter D.J."/>
            <person name="Salamov A."/>
            <person name="Bork P."/>
            <person name="Lim W.A."/>
            <person name="Manning G."/>
            <person name="Miller W.T."/>
            <person name="McGinnis W."/>
            <person name="Shapiro H."/>
            <person name="Tjian R."/>
            <person name="Grigoriev I.V."/>
            <person name="Rokhsar D."/>
        </authorList>
    </citation>
    <scope>NUCLEOTIDE SEQUENCE [LARGE SCALE GENOMIC DNA]</scope>
    <source>
        <strain evidence="6">MX1 / ATCC 50154</strain>
    </source>
</reference>
<dbReference type="KEGG" id="mbr:MONBRDRAFT_31954"/>
<keyword evidence="2" id="KW-0677">Repeat</keyword>
<evidence type="ECO:0000256" key="2">
    <source>
        <dbReference type="ARBA" id="ARBA00022737"/>
    </source>
</evidence>
<evidence type="ECO:0000313" key="6">
    <source>
        <dbReference type="Proteomes" id="UP000001357"/>
    </source>
</evidence>
<proteinExistence type="predicted"/>
<organism evidence="5 6">
    <name type="scientific">Monosiga brevicollis</name>
    <name type="common">Choanoflagellate</name>
    <dbReference type="NCBI Taxonomy" id="81824"/>
    <lineage>
        <taxon>Eukaryota</taxon>
        <taxon>Choanoflagellata</taxon>
        <taxon>Craspedida</taxon>
        <taxon>Salpingoecidae</taxon>
        <taxon>Monosiga</taxon>
    </lineage>
</organism>
<evidence type="ECO:0000259" key="4">
    <source>
        <dbReference type="PROSITE" id="PS50853"/>
    </source>
</evidence>
<dbReference type="InterPro" id="IPR036116">
    <property type="entry name" value="FN3_sf"/>
</dbReference>
<sequence length="874" mass="91393">MSGLRRRGCFPLSHGFAFLLWLGIVATAMLSLAHGAVSDGLSHPTCATCSCYAAATEFYVDCTGVGLTAIPDLPTNATVVTLRRNFIQVVGEGAFDAVPSLRYLHLQSNGLTNMEAGALRGLTLLQALNLADNALGTFALDDLAASAAALTELDLSSNSLSVFDGSVSSHATNLETLILRGNDIVSVTNLASLTHLQHLDLSSNRLTSVSATLVNALPELRQLWLQDNAITRLDTTPFVAQTHLEKLSLASNLLTQLPTSMLAATTALNSLDISENSLTSIGQTLLAGLSQLASLSFANNEIVSFPSLPTSINATWVSGNPFDCCGMESLVGTSYIMDLAEITCNRPQNAAGLKLVEVATPITVCNTTLPDQPPAASVVSIAATTMQAQLHVVHGNAFEPVFYTASYTGPGGAVTNTTCPAGYAPVLYTDRLLPDAPCEYLQRDATTNELVDPILVDLSNLKPYTNYTLTYIAHNELGASLAAPPLSFRTLESVPEAPASISFLGATSRTLNLSVTAPAVANGFELELYTMGGSFVSTLSGDSGHFMASGLEPYTTYSVRARVATAIGSGPWGGNFTFATLEDLPSSSPTILSAQATSSSLNVTWAALSTGTNGIITGYAVYLDGASACVVTNQFWCEVTGLNPGTTHTFQIAAATSLGYGPNSSSYPVQTLPAAPAGMPTPMVSNVTSTTARLQWTTPAQPNGAIIKYIVTVTSPTASNGTIELPGNQIAYELIGLKPHTVYHVAIQPWTLASPGNFSSPIVFTTQEAVSVGVQAPAEVSTTFNGTILHLITPEQPNGAILYFNVYVLEQVQVLDGYEPKVNTTMFLVAQSNSTMVTLGGLAPATRYTLASTAVTSAGESAQSAPIVVQTADS</sequence>
<dbReference type="InterPro" id="IPR032675">
    <property type="entry name" value="LRR_dom_sf"/>
</dbReference>
<feature type="signal peptide" evidence="3">
    <location>
        <begin position="1"/>
        <end position="35"/>
    </location>
</feature>
<dbReference type="PROSITE" id="PS51450">
    <property type="entry name" value="LRR"/>
    <property type="match status" value="2"/>
</dbReference>
<feature type="non-terminal residue" evidence="5">
    <location>
        <position position="874"/>
    </location>
</feature>
<evidence type="ECO:0000313" key="5">
    <source>
        <dbReference type="EMBL" id="EDQ90757.1"/>
    </source>
</evidence>
<dbReference type="InterPro" id="IPR001611">
    <property type="entry name" value="Leu-rich_rpt"/>
</dbReference>
<protein>
    <recommendedName>
        <fullName evidence="4">Fibronectin type-III domain-containing protein</fullName>
    </recommendedName>
</protein>
<feature type="domain" description="Fibronectin type-III" evidence="4">
    <location>
        <begin position="585"/>
        <end position="674"/>
    </location>
</feature>
<evidence type="ECO:0000256" key="1">
    <source>
        <dbReference type="ARBA" id="ARBA00022614"/>
    </source>
</evidence>
<keyword evidence="3" id="KW-0732">Signal</keyword>
<dbReference type="SMART" id="SM00369">
    <property type="entry name" value="LRR_TYP"/>
    <property type="match status" value="8"/>
</dbReference>
<dbReference type="PROSITE" id="PS50853">
    <property type="entry name" value="FN3"/>
    <property type="match status" value="4"/>
</dbReference>
<dbReference type="RefSeq" id="XP_001744808.1">
    <property type="nucleotide sequence ID" value="XM_001744756.1"/>
</dbReference>
<dbReference type="AlphaFoldDB" id="A9UWF8"/>